<feature type="compositionally biased region" description="Acidic residues" evidence="1">
    <location>
        <begin position="1"/>
        <end position="19"/>
    </location>
</feature>
<reference evidence="2 3" key="1">
    <citation type="journal article" date="2014" name="Nat. Commun.">
        <title>Multiple recent horizontal transfers of a large genomic region in cheese making fungi.</title>
        <authorList>
            <person name="Cheeseman K."/>
            <person name="Ropars J."/>
            <person name="Renault P."/>
            <person name="Dupont J."/>
            <person name="Gouzy J."/>
            <person name="Branca A."/>
            <person name="Abraham A.L."/>
            <person name="Ceppi M."/>
            <person name="Conseiller E."/>
            <person name="Debuchy R."/>
            <person name="Malagnac F."/>
            <person name="Goarin A."/>
            <person name="Silar P."/>
            <person name="Lacoste S."/>
            <person name="Sallet E."/>
            <person name="Bensimon A."/>
            <person name="Giraud T."/>
            <person name="Brygoo Y."/>
        </authorList>
    </citation>
    <scope>NUCLEOTIDE SEQUENCE [LARGE SCALE GENOMIC DNA]</scope>
    <source>
        <strain evidence="3">FM 013</strain>
    </source>
</reference>
<evidence type="ECO:0000256" key="1">
    <source>
        <dbReference type="SAM" id="MobiDB-lite"/>
    </source>
</evidence>
<sequence>MADPEDGDDLFADLYDADDSTNRTTAAVEAPKPTDLGATNPAPAGESAGQDFAPAPVATYESHPAQPSEFDPGYHNGSGNAYGAPATTQAPPPVEPESHGTGIKEDGLGGDNCYSWVRLQFWVQEGVSELRVKISLGCGQWAV</sequence>
<proteinExistence type="predicted"/>
<dbReference type="EMBL" id="HG793166">
    <property type="protein sequence ID" value="CRL29171.1"/>
    <property type="molecule type" value="Genomic_DNA"/>
</dbReference>
<name>A0A0G4PSN5_PENC3</name>
<dbReference type="AlphaFoldDB" id="A0A0G4PSN5"/>
<dbReference type="Proteomes" id="UP000053732">
    <property type="component" value="Unassembled WGS sequence"/>
</dbReference>
<gene>
    <name evidence="2" type="ORF">PCAMFM013_S033g000091</name>
</gene>
<protein>
    <submittedName>
        <fullName evidence="2">Str. FM013</fullName>
    </submittedName>
</protein>
<evidence type="ECO:0000313" key="3">
    <source>
        <dbReference type="Proteomes" id="UP000053732"/>
    </source>
</evidence>
<accession>A0A0G4PSN5</accession>
<organism evidence="2 3">
    <name type="scientific">Penicillium camemberti (strain FM 013)</name>
    <dbReference type="NCBI Taxonomy" id="1429867"/>
    <lineage>
        <taxon>Eukaryota</taxon>
        <taxon>Fungi</taxon>
        <taxon>Dikarya</taxon>
        <taxon>Ascomycota</taxon>
        <taxon>Pezizomycotina</taxon>
        <taxon>Eurotiomycetes</taxon>
        <taxon>Eurotiomycetidae</taxon>
        <taxon>Eurotiales</taxon>
        <taxon>Aspergillaceae</taxon>
        <taxon>Penicillium</taxon>
    </lineage>
</organism>
<dbReference type="STRING" id="1429867.A0A0G4PSN5"/>
<feature type="region of interest" description="Disordered" evidence="1">
    <location>
        <begin position="1"/>
        <end position="107"/>
    </location>
</feature>
<evidence type="ECO:0000313" key="2">
    <source>
        <dbReference type="EMBL" id="CRL29171.1"/>
    </source>
</evidence>
<feature type="compositionally biased region" description="Basic and acidic residues" evidence="1">
    <location>
        <begin position="96"/>
        <end position="107"/>
    </location>
</feature>
<keyword evidence="3" id="KW-1185">Reference proteome</keyword>